<evidence type="ECO:0000313" key="2">
    <source>
        <dbReference type="Proteomes" id="UP000198825"/>
    </source>
</evidence>
<keyword evidence="2" id="KW-1185">Reference proteome</keyword>
<proteinExistence type="predicted"/>
<dbReference type="Gene3D" id="3.60.20.10">
    <property type="entry name" value="Glutamine Phosphoribosylpyrophosphate, subunit 1, domain 1"/>
    <property type="match status" value="1"/>
</dbReference>
<gene>
    <name evidence="1" type="ORF">SAMN04488544_1338</name>
</gene>
<dbReference type="InterPro" id="IPR029055">
    <property type="entry name" value="Ntn_hydrolases_N"/>
</dbReference>
<dbReference type="Pfam" id="PF06267">
    <property type="entry name" value="DUF1028"/>
    <property type="match status" value="1"/>
</dbReference>
<dbReference type="InterPro" id="IPR010430">
    <property type="entry name" value="DUF1028"/>
</dbReference>
<name>A0A1H2M3F0_9ACTN</name>
<dbReference type="Proteomes" id="UP000198825">
    <property type="component" value="Chromosome I"/>
</dbReference>
<dbReference type="AlphaFoldDB" id="A0A1H2M3F0"/>
<reference evidence="2" key="1">
    <citation type="submission" date="2016-10" db="EMBL/GenBank/DDBJ databases">
        <authorList>
            <person name="Varghese N."/>
            <person name="Submissions S."/>
        </authorList>
    </citation>
    <scope>NUCLEOTIDE SEQUENCE [LARGE SCALE GENOMIC DNA]</scope>
    <source>
        <strain evidence="2">DSM 21743</strain>
    </source>
</reference>
<accession>A0A1H2M3F0</accession>
<dbReference type="RefSeq" id="WP_091073768.1">
    <property type="nucleotide sequence ID" value="NZ_LT629799.1"/>
</dbReference>
<dbReference type="EMBL" id="LT629799">
    <property type="protein sequence ID" value="SDU87783.1"/>
    <property type="molecule type" value="Genomic_DNA"/>
</dbReference>
<dbReference type="GO" id="GO:0016787">
    <property type="term" value="F:hydrolase activity"/>
    <property type="evidence" value="ECO:0007669"/>
    <property type="project" value="UniProtKB-KW"/>
</dbReference>
<evidence type="ECO:0000313" key="1">
    <source>
        <dbReference type="EMBL" id="SDU87783.1"/>
    </source>
</evidence>
<sequence>MTYTIVAADPASGTVGLCQGTSAMGVASRCTHVRSRVAAVASQSHSDWRHGRRALDLVGSGLEPDAVLRALETTDAHFGHRQIGIVTPDGAVAAHTGPSCGSYAAHRVGDGFAVLGNLLVGHGVLDAMAERFEAGAGAGSGDAFAERLLAAVEAGFAAGGEGVTHLSSTIVVAGPNSPRPLLDLRVDVAPVGGDAVPELRRVFDAFSPFVDYYADYWLDHPDVTPEQWLEQGSPTTR</sequence>
<protein>
    <submittedName>
        <fullName evidence="1">Uncharacterized conserved protein, Ntn-hydrolase superfamily</fullName>
    </submittedName>
</protein>
<organism evidence="1 2">
    <name type="scientific">Microlunatus sagamiharensis</name>
    <dbReference type="NCBI Taxonomy" id="546874"/>
    <lineage>
        <taxon>Bacteria</taxon>
        <taxon>Bacillati</taxon>
        <taxon>Actinomycetota</taxon>
        <taxon>Actinomycetes</taxon>
        <taxon>Propionibacteriales</taxon>
        <taxon>Propionibacteriaceae</taxon>
        <taxon>Microlunatus</taxon>
    </lineage>
</organism>
<dbReference type="OrthoDB" id="9790012at2"/>
<dbReference type="PANTHER" id="PTHR39328:SF1">
    <property type="entry name" value="BLL2871 PROTEIN"/>
    <property type="match status" value="1"/>
</dbReference>
<dbReference type="STRING" id="546874.SAMN04488544_1338"/>
<dbReference type="SUPFAM" id="SSF56235">
    <property type="entry name" value="N-terminal nucleophile aminohydrolases (Ntn hydrolases)"/>
    <property type="match status" value="1"/>
</dbReference>
<keyword evidence="1" id="KW-0378">Hydrolase</keyword>
<dbReference type="PANTHER" id="PTHR39328">
    <property type="entry name" value="BLL2871 PROTEIN"/>
    <property type="match status" value="1"/>
</dbReference>